<dbReference type="Gene3D" id="3.40.50.2300">
    <property type="match status" value="1"/>
</dbReference>
<evidence type="ECO:0000259" key="5">
    <source>
        <dbReference type="PROSITE" id="PS51253"/>
    </source>
</evidence>
<dbReference type="PROSITE" id="PS51253">
    <property type="entry name" value="HTH_CENPB"/>
    <property type="match status" value="1"/>
</dbReference>
<dbReference type="InterPro" id="IPR036397">
    <property type="entry name" value="RNaseH_sf"/>
</dbReference>
<evidence type="ECO:0000313" key="6">
    <source>
        <dbReference type="EMBL" id="RFU26780.1"/>
    </source>
</evidence>
<reference evidence="6 7" key="1">
    <citation type="submission" date="2018-05" db="EMBL/GenBank/DDBJ databases">
        <title>Draft genome sequence of Scytalidium lignicola DSM 105466, a ubiquitous saprotrophic fungus.</title>
        <authorList>
            <person name="Buettner E."/>
            <person name="Gebauer A.M."/>
            <person name="Hofrichter M."/>
            <person name="Liers C."/>
            <person name="Kellner H."/>
        </authorList>
    </citation>
    <scope>NUCLEOTIDE SEQUENCE [LARGE SCALE GENOMIC DNA]</scope>
    <source>
        <strain evidence="6 7">DSM 105466</strain>
    </source>
</reference>
<feature type="region of interest" description="Disordered" evidence="2">
    <location>
        <begin position="621"/>
        <end position="675"/>
    </location>
</feature>
<feature type="domain" description="PAZ" evidence="3">
    <location>
        <begin position="918"/>
        <end position="1051"/>
    </location>
</feature>
<name>A0A3E2H039_SCYLI</name>
<evidence type="ECO:0000259" key="4">
    <source>
        <dbReference type="PROSITE" id="PS50822"/>
    </source>
</evidence>
<keyword evidence="1" id="KW-0238">DNA-binding</keyword>
<dbReference type="InterPro" id="IPR036085">
    <property type="entry name" value="PAZ_dom_sf"/>
</dbReference>
<evidence type="ECO:0008006" key="8">
    <source>
        <dbReference type="Google" id="ProtNLM"/>
    </source>
</evidence>
<dbReference type="InterPro" id="IPR032474">
    <property type="entry name" value="Argonaute_N"/>
</dbReference>
<dbReference type="InterPro" id="IPR014811">
    <property type="entry name" value="ArgoL1"/>
</dbReference>
<dbReference type="Pfam" id="PF16486">
    <property type="entry name" value="ArgoN"/>
    <property type="match status" value="1"/>
</dbReference>
<dbReference type="InterPro" id="IPR004875">
    <property type="entry name" value="DDE_SF_endonuclease_dom"/>
</dbReference>
<dbReference type="Gene3D" id="2.170.260.10">
    <property type="entry name" value="paz domain"/>
    <property type="match status" value="1"/>
</dbReference>
<dbReference type="Pfam" id="PF03221">
    <property type="entry name" value="HTH_Tnp_Tc5"/>
    <property type="match status" value="1"/>
</dbReference>
<dbReference type="PROSITE" id="PS50821">
    <property type="entry name" value="PAZ"/>
    <property type="match status" value="1"/>
</dbReference>
<protein>
    <recommendedName>
        <fullName evidence="8">HTH CENPB-type domain-containing protein</fullName>
    </recommendedName>
</protein>
<dbReference type="InterPro" id="IPR003165">
    <property type="entry name" value="Piwi"/>
</dbReference>
<dbReference type="SMART" id="SM00674">
    <property type="entry name" value="CENPB"/>
    <property type="match status" value="1"/>
</dbReference>
<dbReference type="STRING" id="5539.A0A3E2H039"/>
<evidence type="ECO:0000256" key="2">
    <source>
        <dbReference type="SAM" id="MobiDB-lite"/>
    </source>
</evidence>
<dbReference type="InterPro" id="IPR006600">
    <property type="entry name" value="HTH_CenpB_DNA-bd_dom"/>
</dbReference>
<dbReference type="CDD" id="cd04657">
    <property type="entry name" value="Piwi_ago-like"/>
    <property type="match status" value="1"/>
</dbReference>
<dbReference type="CDD" id="cd02846">
    <property type="entry name" value="PAZ_argonaute_like"/>
    <property type="match status" value="1"/>
</dbReference>
<dbReference type="Pfam" id="PF03184">
    <property type="entry name" value="DDE_1"/>
    <property type="match status" value="1"/>
</dbReference>
<dbReference type="Pfam" id="PF08699">
    <property type="entry name" value="ArgoL1"/>
    <property type="match status" value="1"/>
</dbReference>
<dbReference type="PROSITE" id="PS50822">
    <property type="entry name" value="PIWI"/>
    <property type="match status" value="1"/>
</dbReference>
<comment type="caution">
    <text evidence="6">The sequence shown here is derived from an EMBL/GenBank/DDBJ whole genome shotgun (WGS) entry which is preliminary data.</text>
</comment>
<dbReference type="GO" id="GO:0003723">
    <property type="term" value="F:RNA binding"/>
    <property type="evidence" value="ECO:0007669"/>
    <property type="project" value="InterPro"/>
</dbReference>
<dbReference type="Pfam" id="PF16488">
    <property type="entry name" value="ArgoL2"/>
    <property type="match status" value="1"/>
</dbReference>
<feature type="non-terminal residue" evidence="6">
    <location>
        <position position="1"/>
    </location>
</feature>
<dbReference type="GO" id="GO:0003677">
    <property type="term" value="F:DNA binding"/>
    <property type="evidence" value="ECO:0007669"/>
    <property type="project" value="UniProtKB-KW"/>
</dbReference>
<dbReference type="PANTHER" id="PTHR22891">
    <property type="entry name" value="EUKARYOTIC TRANSLATION INITIATION FACTOR 2C"/>
    <property type="match status" value="1"/>
</dbReference>
<dbReference type="SUPFAM" id="SSF101690">
    <property type="entry name" value="PAZ domain"/>
    <property type="match status" value="1"/>
</dbReference>
<evidence type="ECO:0000256" key="1">
    <source>
        <dbReference type="ARBA" id="ARBA00023125"/>
    </source>
</evidence>
<gene>
    <name evidence="6" type="ORF">B7463_g9564</name>
</gene>
<evidence type="ECO:0000313" key="7">
    <source>
        <dbReference type="Proteomes" id="UP000258309"/>
    </source>
</evidence>
<dbReference type="Pfam" id="PF02170">
    <property type="entry name" value="PAZ"/>
    <property type="match status" value="1"/>
</dbReference>
<dbReference type="InterPro" id="IPR012337">
    <property type="entry name" value="RNaseH-like_sf"/>
</dbReference>
<dbReference type="SUPFAM" id="SSF53098">
    <property type="entry name" value="Ribonuclease H-like"/>
    <property type="match status" value="1"/>
</dbReference>
<dbReference type="OrthoDB" id="10252740at2759"/>
<dbReference type="SMART" id="SM00949">
    <property type="entry name" value="PAZ"/>
    <property type="match status" value="1"/>
</dbReference>
<dbReference type="InterPro" id="IPR003100">
    <property type="entry name" value="PAZ_dom"/>
</dbReference>
<dbReference type="InterPro" id="IPR045246">
    <property type="entry name" value="Piwi_ago-like"/>
</dbReference>
<dbReference type="SMART" id="SM01163">
    <property type="entry name" value="DUF1785"/>
    <property type="match status" value="1"/>
</dbReference>
<proteinExistence type="predicted"/>
<dbReference type="Pfam" id="PF02171">
    <property type="entry name" value="Piwi"/>
    <property type="match status" value="1"/>
</dbReference>
<dbReference type="EMBL" id="NCSJ02000243">
    <property type="protein sequence ID" value="RFU26780.1"/>
    <property type="molecule type" value="Genomic_DNA"/>
</dbReference>
<dbReference type="Proteomes" id="UP000258309">
    <property type="component" value="Unassembled WGS sequence"/>
</dbReference>
<feature type="compositionally biased region" description="Polar residues" evidence="2">
    <location>
        <begin position="648"/>
        <end position="657"/>
    </location>
</feature>
<feature type="domain" description="HTH CENPB-type" evidence="5">
    <location>
        <begin position="53"/>
        <end position="130"/>
    </location>
</feature>
<accession>A0A3E2H039</accession>
<organism evidence="6 7">
    <name type="scientific">Scytalidium lignicola</name>
    <name type="common">Hyphomycete</name>
    <dbReference type="NCBI Taxonomy" id="5539"/>
    <lineage>
        <taxon>Eukaryota</taxon>
        <taxon>Fungi</taxon>
        <taxon>Dikarya</taxon>
        <taxon>Ascomycota</taxon>
        <taxon>Pezizomycotina</taxon>
        <taxon>Leotiomycetes</taxon>
        <taxon>Leotiomycetes incertae sedis</taxon>
        <taxon>Scytalidium</taxon>
    </lineage>
</organism>
<evidence type="ECO:0000259" key="3">
    <source>
        <dbReference type="PROSITE" id="PS50821"/>
    </source>
</evidence>
<keyword evidence="7" id="KW-1185">Reference proteome</keyword>
<feature type="non-terminal residue" evidence="6">
    <location>
        <position position="1588"/>
    </location>
</feature>
<feature type="domain" description="Piwi" evidence="4">
    <location>
        <begin position="1228"/>
        <end position="1546"/>
    </location>
</feature>
<feature type="compositionally biased region" description="Basic residues" evidence="2">
    <location>
        <begin position="987"/>
        <end position="996"/>
    </location>
</feature>
<feature type="region of interest" description="Disordered" evidence="2">
    <location>
        <begin position="973"/>
        <end position="1005"/>
    </location>
</feature>
<dbReference type="Gene3D" id="3.30.420.10">
    <property type="entry name" value="Ribonuclease H-like superfamily/Ribonuclease H"/>
    <property type="match status" value="2"/>
</dbReference>
<sequence length="1588" mass="177094">MNRKSREKDETLQLAIQAYQNHEYPSVRACAKVYGLNESSLRTRLRNGENKSTSHAYQQLLIPAQEQMLVQWILDLDSQGHAPSYSKVREMAQIIRSVSQGSNNSTELLPPIGHNWIHRFKLRNPQITTLLGKTLDSARVNGTNPEALCHSGKKQTYLKSPENREWVTIVETIGAQGKLLQPLVIFKGQGLQSTYWTSKDIAIDWLHDIFLPQHTQTTTLTLLVMDGHKTHCTLEFMWECFQNNVKVLYLPAHSSHVTQPLDLSCFSSVKKNYQGQIVDLAQFDDSAPIKKIQFCQCYEKACQEGLISTTIKSGWRAAGLVPFNPDKVYGSRLTKAGQPELNSEAPQTPQKVQLTLDETWITTPENVHDLTVTIRRIQATIQVDRPVRTFLRKVQKAMGRSNASEAKAIHDYKGLKTKLDSMRSTKGRTKVQFNPNSTFASIEDIIKAQQEEEAKQALYKSNNPESGLELGSPTWSSSWAGDVQVPSICSRMPGYAAVADTRGVTVKHDYAVVDKSRSDRVAVRQVVGRSAGSVAHDGREVLPGDYVIIERPPTQSTGNHMEVSSITSQRLGRVRIWASKILFSDHKDTITREALRGFADVEENYRGCRVANIVVGTEDFKQHTPKGQQSASKYFRQGDGRLPGPDQHVTQIENNTAIDVKKKKPGQKTNPPRPGYGVTGREILVWANYFKLASKDDLELYRYSISIASDNRGKAPVGKKAKRIVQLLLEEHLLPRGYEIATDFKSNLISRSELELEDEYLVTYRAEDEDDPAPNATQYRLRLQFTGSLTVAKLINHLTSSQAGLMFGSKEEIIQALNIVVGHHPKAASMIATVATSRHFHLNPGTQDSGNLGGGLQVIRGFFMSVRAATVRILVNVQVKNMAFFEDGPLDRLMQAFMSQNGPNKVNLLKFVKKLSVDATHIVRRNRQGQRIHRMKIVQGFATKDDGRNLSHPPIVPQFGAGAEEVKFFLDNSQSASPTQPAPQTGGKKKKGKKPPKAGPAPPSQGSYISVFDFFKQTHNITIQDPSLPVINVSTKDNPSYLPAEVCVVTPGQPARTKLSAAQTQQMIRFAVRRPFQNAQSIVTSGGGLLGFEPTNPTLDAFDINVTPKLITVPGRVLDVPAIKYSGTQIITPRFGGWDMRTSKFVTKSDLPGWTYLRISLQGARNVWQSDQDFLGKLDELQAKLRELGVSVNNYMPGVHITSNPQDLESQIDHWIHRFVINPRKPKLVLVIIPEREMTAVYNRVKFICDVKEGILNVCVLDSKFVRGNLQYMANICLKFNLKLGGRNHSLDPSKLGFLRHKTTMVVGIDVTHPAPGSSSNAPSVAGIVASVDEWLGQWPADIRIQPPRQEMVADLNMIFKSRLLLWQQKNKTLPENILVYRDGVSEGQYNIVLEQELPALHEACKEVYPAASTKADKPRMTIIIVGKRHNTRFYPTKMEDADRGGNLPNGTIVDRGVTEARNWDFFLQAHSAIQGTARPAHYYVVYDEIFRNLTLQQQFPTAADALEDLTHNLCYLFGRATKAVSLCPPAYYADLVCTRARCYLSGLFDPSPLSSPDVSSVGTAPSQAPDASRVTIHPNVKNTMFYV</sequence>
<dbReference type="SMART" id="SM00950">
    <property type="entry name" value="Piwi"/>
    <property type="match status" value="1"/>
</dbReference>
<dbReference type="InterPro" id="IPR032472">
    <property type="entry name" value="ArgoL2"/>
</dbReference>